<reference evidence="2 3" key="1">
    <citation type="submission" date="2018-08" db="EMBL/GenBank/DDBJ databases">
        <title>Genome analysis of the thermophilic bacterium of the candidate phylum Aminicenantes from deep subsurface aquifer revealed its physiology and ecological role.</title>
        <authorList>
            <person name="Kadnikov V.V."/>
            <person name="Mardanov A.V."/>
            <person name="Beletsky A.V."/>
            <person name="Karnachuk O.V."/>
            <person name="Ravin N.V."/>
        </authorList>
    </citation>
    <scope>NUCLEOTIDE SEQUENCE [LARGE SCALE GENOMIC DNA]</scope>
    <source>
        <strain evidence="2">BY38</strain>
    </source>
</reference>
<dbReference type="PANTHER" id="PTHR30615:SF8">
    <property type="entry name" value="UPF0047 PROTEIN C4A8.02C"/>
    <property type="match status" value="1"/>
</dbReference>
<evidence type="ECO:0000313" key="3">
    <source>
        <dbReference type="Proteomes" id="UP000257323"/>
    </source>
</evidence>
<dbReference type="SUPFAM" id="SSF111038">
    <property type="entry name" value="YjbQ-like"/>
    <property type="match status" value="1"/>
</dbReference>
<comment type="similarity">
    <text evidence="1">Belongs to the UPF0047 family.</text>
</comment>
<accession>A0A3E2BJF5</accession>
<dbReference type="Proteomes" id="UP000257323">
    <property type="component" value="Unassembled WGS sequence"/>
</dbReference>
<organism evidence="2 3">
    <name type="scientific">Candidatus Saccharicenans subterraneus</name>
    <dbReference type="NCBI Taxonomy" id="2508984"/>
    <lineage>
        <taxon>Bacteria</taxon>
        <taxon>Candidatus Aminicenantota</taxon>
        <taxon>Candidatus Aminicenantia</taxon>
        <taxon>Candidatus Aminicenantales</taxon>
        <taxon>Candidatus Saccharicenantaceae</taxon>
        <taxon>Candidatus Saccharicenans</taxon>
    </lineage>
</organism>
<dbReference type="NCBIfam" id="TIGR00149">
    <property type="entry name" value="TIGR00149_YjbQ"/>
    <property type="match status" value="1"/>
</dbReference>
<dbReference type="AlphaFoldDB" id="A0A3E2BJF5"/>
<dbReference type="Pfam" id="PF01894">
    <property type="entry name" value="YjbQ"/>
    <property type="match status" value="1"/>
</dbReference>
<dbReference type="PANTHER" id="PTHR30615">
    <property type="entry name" value="UNCHARACTERIZED PROTEIN YJBQ-RELATED"/>
    <property type="match status" value="1"/>
</dbReference>
<name>A0A3E2BJF5_9BACT</name>
<protein>
    <recommendedName>
        <fullName evidence="4">Secondary thiamine-phosphate synthase enzyme</fullName>
    </recommendedName>
</protein>
<dbReference type="PIRSF" id="PIRSF004681">
    <property type="entry name" value="UCP004681"/>
    <property type="match status" value="1"/>
</dbReference>
<gene>
    <name evidence="2" type="ORF">OP8BY_1458</name>
</gene>
<evidence type="ECO:0000313" key="2">
    <source>
        <dbReference type="EMBL" id="RFT14860.1"/>
    </source>
</evidence>
<dbReference type="Gene3D" id="2.60.120.460">
    <property type="entry name" value="YjbQ-like"/>
    <property type="match status" value="1"/>
</dbReference>
<dbReference type="EMBL" id="QUAH01000017">
    <property type="protein sequence ID" value="RFT14860.1"/>
    <property type="molecule type" value="Genomic_DNA"/>
</dbReference>
<comment type="caution">
    <text evidence="2">The sequence shown here is derived from an EMBL/GenBank/DDBJ whole genome shotgun (WGS) entry which is preliminary data.</text>
</comment>
<evidence type="ECO:0008006" key="4">
    <source>
        <dbReference type="Google" id="ProtNLM"/>
    </source>
</evidence>
<proteinExistence type="inferred from homology"/>
<sequence length="165" mass="18766">MKNGALWPRFFETSSRMVYIKEREREMRIVQEVITISTRGHNDIQDLTPEVERRLEASGLKEGQALVFVQGSTAGVTTMEYEPGLVRDLPELLEKLVPSNRSYHHDETWGDANGFSHLRASLLGPSLMVPFAGGRLQLGTWQQIVLVDFDNRPRSRNVLLQFVGE</sequence>
<dbReference type="InterPro" id="IPR001602">
    <property type="entry name" value="UPF0047_YjbQ-like"/>
</dbReference>
<evidence type="ECO:0000256" key="1">
    <source>
        <dbReference type="ARBA" id="ARBA00005534"/>
    </source>
</evidence>
<dbReference type="InterPro" id="IPR035917">
    <property type="entry name" value="YjbQ-like_sf"/>
</dbReference>